<evidence type="ECO:0000256" key="2">
    <source>
        <dbReference type="ARBA" id="ARBA00006704"/>
    </source>
</evidence>
<dbReference type="InterPro" id="IPR002379">
    <property type="entry name" value="ATPase_proteolipid_c-like_dom"/>
</dbReference>
<proteinExistence type="inferred from homology"/>
<comment type="subcellular location">
    <subcellularLocation>
        <location evidence="1">Cell membrane</location>
        <topology evidence="1">Multi-pass membrane protein</topology>
    </subcellularLocation>
</comment>
<evidence type="ECO:0000256" key="10">
    <source>
        <dbReference type="ARBA" id="ARBA00023121"/>
    </source>
</evidence>
<evidence type="ECO:0000313" key="16">
    <source>
        <dbReference type="EMBL" id="PJE80631.1"/>
    </source>
</evidence>
<keyword evidence="7" id="KW-0375">Hydrogen ion transport</keyword>
<evidence type="ECO:0000256" key="12">
    <source>
        <dbReference type="ARBA" id="ARBA00023310"/>
    </source>
</evidence>
<dbReference type="NCBIfam" id="NF005363">
    <property type="entry name" value="PRK06876.1"/>
    <property type="match status" value="1"/>
</dbReference>
<dbReference type="GO" id="GO:0015078">
    <property type="term" value="F:proton transmembrane transporter activity"/>
    <property type="evidence" value="ECO:0007669"/>
    <property type="project" value="InterPro"/>
</dbReference>
<dbReference type="HAMAP" id="MF_01396">
    <property type="entry name" value="ATP_synth_c_bact"/>
    <property type="match status" value="1"/>
</dbReference>
<dbReference type="GO" id="GO:0008289">
    <property type="term" value="F:lipid binding"/>
    <property type="evidence" value="ECO:0007669"/>
    <property type="project" value="UniProtKB-KW"/>
</dbReference>
<keyword evidence="10" id="KW-0446">Lipid-binding</keyword>
<keyword evidence="5" id="KW-0138">CF(0)</keyword>
<evidence type="ECO:0000256" key="7">
    <source>
        <dbReference type="ARBA" id="ARBA00022781"/>
    </source>
</evidence>
<evidence type="ECO:0000256" key="14">
    <source>
        <dbReference type="SAM" id="Phobius"/>
    </source>
</evidence>
<dbReference type="InterPro" id="IPR020537">
    <property type="entry name" value="ATP_synth_F0_csu_DDCD_BS"/>
</dbReference>
<dbReference type="Gene3D" id="1.20.20.10">
    <property type="entry name" value="F1F0 ATP synthase subunit C"/>
    <property type="match status" value="1"/>
</dbReference>
<dbReference type="Pfam" id="PF00137">
    <property type="entry name" value="ATP-synt_C"/>
    <property type="match status" value="1"/>
</dbReference>
<evidence type="ECO:0000259" key="15">
    <source>
        <dbReference type="Pfam" id="PF00137"/>
    </source>
</evidence>
<dbReference type="PRINTS" id="PR00124">
    <property type="entry name" value="ATPASEC"/>
</dbReference>
<keyword evidence="9" id="KW-0406">Ion transport</keyword>
<keyword evidence="6 14" id="KW-0812">Transmembrane</keyword>
<evidence type="ECO:0000256" key="13">
    <source>
        <dbReference type="ARBA" id="ARBA00025198"/>
    </source>
</evidence>
<dbReference type="CDD" id="cd18185">
    <property type="entry name" value="ATP-synt_Fo_c_ATPE"/>
    <property type="match status" value="1"/>
</dbReference>
<dbReference type="EMBL" id="NSIT01000010">
    <property type="protein sequence ID" value="PJE80631.1"/>
    <property type="molecule type" value="Genomic_DNA"/>
</dbReference>
<evidence type="ECO:0000256" key="5">
    <source>
        <dbReference type="ARBA" id="ARBA00022547"/>
    </source>
</evidence>
<dbReference type="GO" id="GO:0015986">
    <property type="term" value="P:proton motive force-driven ATP synthesis"/>
    <property type="evidence" value="ECO:0007669"/>
    <property type="project" value="InterPro"/>
</dbReference>
<keyword evidence="11 14" id="KW-0472">Membrane</keyword>
<comment type="caution">
    <text evidence="16">The sequence shown here is derived from an EMBL/GenBank/DDBJ whole genome shotgun (WGS) entry which is preliminary data.</text>
</comment>
<dbReference type="FunFam" id="1.20.20.10:FF:000002">
    <property type="entry name" value="ATP synthase subunit c"/>
    <property type="match status" value="1"/>
</dbReference>
<comment type="similarity">
    <text evidence="2">Belongs to the ATPase C chain family.</text>
</comment>
<comment type="function">
    <text evidence="13">F(1)F(0) ATP synthase produces ATP from ADP in the presence of a proton or sodium gradient. F-type ATPases consist of two structural domains, F(1) containing the extramembraneous catalytic core and F(0) containing the membrane proton channel, linked together by a central stalk and a peripheral stalk. During catalysis, ATP synthesis in the catalytic domain of F(1) is coupled via a rotary mechanism of the central stalk subunits to proton translocation.</text>
</comment>
<dbReference type="PROSITE" id="PS00605">
    <property type="entry name" value="ATPASE_C"/>
    <property type="match status" value="1"/>
</dbReference>
<dbReference type="InterPro" id="IPR038662">
    <property type="entry name" value="ATP_synth_F0_csu_sf"/>
</dbReference>
<accession>A0A2H9TBK8</accession>
<protein>
    <submittedName>
        <fullName evidence="16">ATP synthase subunit c</fullName>
    </submittedName>
</protein>
<dbReference type="NCBIfam" id="TIGR01260">
    <property type="entry name" value="ATP_synt_c"/>
    <property type="match status" value="1"/>
</dbReference>
<dbReference type="InterPro" id="IPR000454">
    <property type="entry name" value="ATP_synth_F0_csu"/>
</dbReference>
<feature type="transmembrane region" description="Helical" evidence="14">
    <location>
        <begin position="52"/>
        <end position="76"/>
    </location>
</feature>
<keyword evidence="3" id="KW-0813">Transport</keyword>
<dbReference type="InterPro" id="IPR005953">
    <property type="entry name" value="ATP_synth_csu_bac/chlpt"/>
</dbReference>
<evidence type="ECO:0000256" key="3">
    <source>
        <dbReference type="ARBA" id="ARBA00022448"/>
    </source>
</evidence>
<gene>
    <name evidence="16" type="primary">atpE_1</name>
    <name evidence="16" type="ORF">CI610_00370</name>
</gene>
<feature type="domain" description="V-ATPase proteolipid subunit C-like" evidence="15">
    <location>
        <begin position="10"/>
        <end position="72"/>
    </location>
</feature>
<dbReference type="AlphaFoldDB" id="A0A2H9TBK8"/>
<keyword evidence="4" id="KW-1003">Cell membrane</keyword>
<evidence type="ECO:0000256" key="11">
    <source>
        <dbReference type="ARBA" id="ARBA00023136"/>
    </source>
</evidence>
<evidence type="ECO:0000256" key="9">
    <source>
        <dbReference type="ARBA" id="ARBA00023065"/>
    </source>
</evidence>
<organism evidence="16">
    <name type="scientific">invertebrate metagenome</name>
    <dbReference type="NCBI Taxonomy" id="1711999"/>
    <lineage>
        <taxon>unclassified sequences</taxon>
        <taxon>metagenomes</taxon>
        <taxon>organismal metagenomes</taxon>
    </lineage>
</organism>
<dbReference type="InterPro" id="IPR035921">
    <property type="entry name" value="F/V-ATP_Csub_sf"/>
</dbReference>
<name>A0A2H9TBK8_9ZZZZ</name>
<evidence type="ECO:0000256" key="4">
    <source>
        <dbReference type="ARBA" id="ARBA00022475"/>
    </source>
</evidence>
<evidence type="ECO:0000256" key="8">
    <source>
        <dbReference type="ARBA" id="ARBA00022989"/>
    </source>
</evidence>
<dbReference type="SUPFAM" id="SSF81333">
    <property type="entry name" value="F1F0 ATP synthase subunit C"/>
    <property type="match status" value="1"/>
</dbReference>
<dbReference type="GO" id="GO:0033177">
    <property type="term" value="C:proton-transporting two-sector ATPase complex, proton-transporting domain"/>
    <property type="evidence" value="ECO:0007669"/>
    <property type="project" value="InterPro"/>
</dbReference>
<dbReference type="GO" id="GO:0045259">
    <property type="term" value="C:proton-transporting ATP synthase complex"/>
    <property type="evidence" value="ECO:0007669"/>
    <property type="project" value="UniProtKB-KW"/>
</dbReference>
<evidence type="ECO:0000256" key="1">
    <source>
        <dbReference type="ARBA" id="ARBA00004651"/>
    </source>
</evidence>
<keyword evidence="8 14" id="KW-1133">Transmembrane helix</keyword>
<reference evidence="16" key="1">
    <citation type="journal article" date="2017" name="Appl. Environ. Microbiol.">
        <title>Molecular characterization of an Endozoicomonas-like organism causing infection in king scallop Pecten maximus L.</title>
        <authorList>
            <person name="Cano I."/>
            <person name="van Aerle R."/>
            <person name="Ross S."/>
            <person name="Verner-Jeffreys D.W."/>
            <person name="Paley R.K."/>
            <person name="Rimmer G."/>
            <person name="Ryder D."/>
            <person name="Hooper P."/>
            <person name="Stone D."/>
            <person name="Feist S.W."/>
        </authorList>
    </citation>
    <scope>NUCLEOTIDE SEQUENCE</scope>
</reference>
<feature type="transmembrane region" description="Helical" evidence="14">
    <location>
        <begin position="6"/>
        <end position="31"/>
    </location>
</feature>
<sequence>MEFVVGLSVIGIAVMLSIAALSTGLGFALLGGKFLEGVARQPEVASILQTKMFIVAGLLDAIPMIAVAMALFFTFANPFLGLIN</sequence>
<evidence type="ECO:0000256" key="6">
    <source>
        <dbReference type="ARBA" id="ARBA00022692"/>
    </source>
</evidence>
<keyword evidence="12" id="KW-0066">ATP synthesis</keyword>
<dbReference type="GO" id="GO:0005886">
    <property type="term" value="C:plasma membrane"/>
    <property type="evidence" value="ECO:0007669"/>
    <property type="project" value="UniProtKB-SubCell"/>
</dbReference>